<dbReference type="PRINTS" id="PR00359">
    <property type="entry name" value="BP450"/>
</dbReference>
<keyword evidence="2 7" id="KW-0349">Heme</keyword>
<dbReference type="InterPro" id="IPR002397">
    <property type="entry name" value="Cyt_P450_B"/>
</dbReference>
<sequence length="401" mass="44659">MPPGQQTRITDFSHHDSAFARDPFNTITRLLTDEPVAWSTKHDGFWVVNRFDDVTSAFRDYRTFSSQRGAAIPVLNLGGDHIPVSMDPPQHAQYRKVLNPWFTAEAIAAREDGIRAFVREVIEPLAKVGEWDFVPDVANVVPGSVILGIIGFGAQRRAEFLSRMELAMSHQASTDPDTVEQIKRDKEWIDNEILELMRARRAKPEGDLMSVLANDPLGDGNELTDEQMLGVGMLLVLAGFHTTSAAFAAMMVHLSKHPDQRQWLIEDFGRIPAAIEEIIRVYSPATAEGRYVTQDVELGGETLNAGDMVLLNIAAANKDPSKFEDPFHVDFQRDNRRAISFGWGVHRCLGQHLAKAILRIEIETVLESMPGYVVDLEKTVVSDAMGIGFVHDAVPARLVRP</sequence>
<dbReference type="InterPro" id="IPR001128">
    <property type="entry name" value="Cyt_P450"/>
</dbReference>
<accession>A0A7I7XQC7</accession>
<dbReference type="InterPro" id="IPR017972">
    <property type="entry name" value="Cyt_P450_CS"/>
</dbReference>
<evidence type="ECO:0000256" key="1">
    <source>
        <dbReference type="ARBA" id="ARBA00010617"/>
    </source>
</evidence>
<evidence type="ECO:0000256" key="3">
    <source>
        <dbReference type="ARBA" id="ARBA00022723"/>
    </source>
</evidence>
<dbReference type="Gene3D" id="1.10.630.10">
    <property type="entry name" value="Cytochrome P450"/>
    <property type="match status" value="1"/>
</dbReference>
<evidence type="ECO:0000313" key="8">
    <source>
        <dbReference type="EMBL" id="BBZ31242.1"/>
    </source>
</evidence>
<dbReference type="Pfam" id="PF00067">
    <property type="entry name" value="p450"/>
    <property type="match status" value="1"/>
</dbReference>
<dbReference type="GO" id="GO:0016705">
    <property type="term" value="F:oxidoreductase activity, acting on paired donors, with incorporation or reduction of molecular oxygen"/>
    <property type="evidence" value="ECO:0007669"/>
    <property type="project" value="InterPro"/>
</dbReference>
<keyword evidence="9" id="KW-1185">Reference proteome</keyword>
<evidence type="ECO:0000313" key="9">
    <source>
        <dbReference type="Proteomes" id="UP000466517"/>
    </source>
</evidence>
<dbReference type="KEGG" id="mmag:MMAD_55370"/>
<reference evidence="8 9" key="1">
    <citation type="journal article" date="2019" name="Emerg. Microbes Infect.">
        <title>Comprehensive subspecies identification of 175 nontuberculous mycobacteria species based on 7547 genomic profiles.</title>
        <authorList>
            <person name="Matsumoto Y."/>
            <person name="Kinjo T."/>
            <person name="Motooka D."/>
            <person name="Nabeya D."/>
            <person name="Jung N."/>
            <person name="Uechi K."/>
            <person name="Horii T."/>
            <person name="Iida T."/>
            <person name="Fujita J."/>
            <person name="Nakamura S."/>
        </authorList>
    </citation>
    <scope>NUCLEOTIDE SEQUENCE [LARGE SCALE GENOMIC DNA]</scope>
    <source>
        <strain evidence="8 9">JCM 13574</strain>
        <plasmid evidence="9">pjcm13574 dna</plasmid>
    </source>
</reference>
<dbReference type="InterPro" id="IPR036396">
    <property type="entry name" value="Cyt_P450_sf"/>
</dbReference>
<keyword evidence="5 7" id="KW-0408">Iron</keyword>
<protein>
    <submittedName>
        <fullName evidence="8">Cytochrome P450</fullName>
    </submittedName>
</protein>
<organism evidence="8 9">
    <name type="scientific">Mycolicibacterium madagascariense</name>
    <dbReference type="NCBI Taxonomy" id="212765"/>
    <lineage>
        <taxon>Bacteria</taxon>
        <taxon>Bacillati</taxon>
        <taxon>Actinomycetota</taxon>
        <taxon>Actinomycetes</taxon>
        <taxon>Mycobacteriales</taxon>
        <taxon>Mycobacteriaceae</taxon>
        <taxon>Mycolicibacterium</taxon>
    </lineage>
</organism>
<dbReference type="SUPFAM" id="SSF48264">
    <property type="entry name" value="Cytochrome P450"/>
    <property type="match status" value="1"/>
</dbReference>
<evidence type="ECO:0000256" key="2">
    <source>
        <dbReference type="ARBA" id="ARBA00022617"/>
    </source>
</evidence>
<keyword evidence="8" id="KW-0614">Plasmid</keyword>
<proteinExistence type="inferred from homology"/>
<evidence type="ECO:0000256" key="4">
    <source>
        <dbReference type="ARBA" id="ARBA00023002"/>
    </source>
</evidence>
<geneLocation type="plasmid" evidence="9">
    <name>pjcm13574 dna</name>
</geneLocation>
<dbReference type="Proteomes" id="UP000466517">
    <property type="component" value="Plasmid pJCM13574"/>
</dbReference>
<name>A0A7I7XQC7_9MYCO</name>
<keyword evidence="3 7" id="KW-0479">Metal-binding</keyword>
<dbReference type="PROSITE" id="PS00086">
    <property type="entry name" value="CYTOCHROME_P450"/>
    <property type="match status" value="1"/>
</dbReference>
<evidence type="ECO:0000256" key="6">
    <source>
        <dbReference type="ARBA" id="ARBA00023033"/>
    </source>
</evidence>
<dbReference type="AlphaFoldDB" id="A0A7I7XQC7"/>
<evidence type="ECO:0000256" key="5">
    <source>
        <dbReference type="ARBA" id="ARBA00023004"/>
    </source>
</evidence>
<keyword evidence="4 7" id="KW-0560">Oxidoreductase</keyword>
<dbReference type="PANTHER" id="PTHR46696">
    <property type="entry name" value="P450, PUTATIVE (EUROFUNG)-RELATED"/>
    <property type="match status" value="1"/>
</dbReference>
<evidence type="ECO:0000256" key="7">
    <source>
        <dbReference type="RuleBase" id="RU000461"/>
    </source>
</evidence>
<keyword evidence="6 7" id="KW-0503">Monooxygenase</keyword>
<dbReference type="GO" id="GO:0020037">
    <property type="term" value="F:heme binding"/>
    <property type="evidence" value="ECO:0007669"/>
    <property type="project" value="InterPro"/>
</dbReference>
<dbReference type="GO" id="GO:0005506">
    <property type="term" value="F:iron ion binding"/>
    <property type="evidence" value="ECO:0007669"/>
    <property type="project" value="InterPro"/>
</dbReference>
<dbReference type="PRINTS" id="PR00385">
    <property type="entry name" value="P450"/>
</dbReference>
<comment type="similarity">
    <text evidence="1 7">Belongs to the cytochrome P450 family.</text>
</comment>
<gene>
    <name evidence="8" type="ORF">MMAD_55370</name>
</gene>
<dbReference type="PANTHER" id="PTHR46696:SF6">
    <property type="entry name" value="P450, PUTATIVE (EUROFUNG)-RELATED"/>
    <property type="match status" value="1"/>
</dbReference>
<dbReference type="EMBL" id="AP022611">
    <property type="protein sequence ID" value="BBZ31242.1"/>
    <property type="molecule type" value="Genomic_DNA"/>
</dbReference>
<dbReference type="RefSeq" id="WP_163744734.1">
    <property type="nucleotide sequence ID" value="NZ_AP022611.1"/>
</dbReference>
<dbReference type="GO" id="GO:0004497">
    <property type="term" value="F:monooxygenase activity"/>
    <property type="evidence" value="ECO:0007669"/>
    <property type="project" value="UniProtKB-KW"/>
</dbReference>